<evidence type="ECO:0000313" key="2">
    <source>
        <dbReference type="Proteomes" id="UP000016933"/>
    </source>
</evidence>
<dbReference type="EMBL" id="KB446535">
    <property type="protein sequence ID" value="EME49694.1"/>
    <property type="molecule type" value="Genomic_DNA"/>
</dbReference>
<accession>N1Q4T2</accession>
<evidence type="ECO:0000313" key="1">
    <source>
        <dbReference type="EMBL" id="EME49694.1"/>
    </source>
</evidence>
<dbReference type="Proteomes" id="UP000016933">
    <property type="component" value="Unassembled WGS sequence"/>
</dbReference>
<protein>
    <submittedName>
        <fullName evidence="1">Uncharacterized protein</fullName>
    </submittedName>
</protein>
<reference evidence="1 2" key="2">
    <citation type="journal article" date="2012" name="PLoS Pathog.">
        <title>Diverse lifestyles and strategies of plant pathogenesis encoded in the genomes of eighteen Dothideomycetes fungi.</title>
        <authorList>
            <person name="Ohm R.A."/>
            <person name="Feau N."/>
            <person name="Henrissat B."/>
            <person name="Schoch C.L."/>
            <person name="Horwitz B.A."/>
            <person name="Barry K.W."/>
            <person name="Condon B.J."/>
            <person name="Copeland A.C."/>
            <person name="Dhillon B."/>
            <person name="Glaser F."/>
            <person name="Hesse C.N."/>
            <person name="Kosti I."/>
            <person name="LaButti K."/>
            <person name="Lindquist E.A."/>
            <person name="Lucas S."/>
            <person name="Salamov A.A."/>
            <person name="Bradshaw R.E."/>
            <person name="Ciuffetti L."/>
            <person name="Hamelin R.C."/>
            <person name="Kema G.H.J."/>
            <person name="Lawrence C."/>
            <person name="Scott J.A."/>
            <person name="Spatafora J.W."/>
            <person name="Turgeon B.G."/>
            <person name="de Wit P.J.G.M."/>
            <person name="Zhong S."/>
            <person name="Goodwin S.B."/>
            <person name="Grigoriev I.V."/>
        </authorList>
    </citation>
    <scope>NUCLEOTIDE SEQUENCE [LARGE SCALE GENOMIC DNA]</scope>
    <source>
        <strain evidence="2">NZE10 / CBS 128990</strain>
    </source>
</reference>
<dbReference type="HOGENOM" id="CLU_2284061_0_0_1"/>
<gene>
    <name evidence="1" type="ORF">DOTSEDRAFT_68461</name>
</gene>
<feature type="non-terminal residue" evidence="1">
    <location>
        <position position="102"/>
    </location>
</feature>
<keyword evidence="2" id="KW-1185">Reference proteome</keyword>
<dbReference type="AlphaFoldDB" id="N1Q4T2"/>
<sequence>MILPPQCTEYGFRLTCQSKPLGTSRRAAGVTSTRCTDAIWHPRTKPRPGYTLATKRPALTASVAQRSRRPTWACKHAWLQNAELSTFERLRLRNSSVVQRSA</sequence>
<organism evidence="1 2">
    <name type="scientific">Dothistroma septosporum (strain NZE10 / CBS 128990)</name>
    <name type="common">Red band needle blight fungus</name>
    <name type="synonym">Mycosphaerella pini</name>
    <dbReference type="NCBI Taxonomy" id="675120"/>
    <lineage>
        <taxon>Eukaryota</taxon>
        <taxon>Fungi</taxon>
        <taxon>Dikarya</taxon>
        <taxon>Ascomycota</taxon>
        <taxon>Pezizomycotina</taxon>
        <taxon>Dothideomycetes</taxon>
        <taxon>Dothideomycetidae</taxon>
        <taxon>Mycosphaerellales</taxon>
        <taxon>Mycosphaerellaceae</taxon>
        <taxon>Dothistroma</taxon>
    </lineage>
</organism>
<reference evidence="2" key="1">
    <citation type="journal article" date="2012" name="PLoS Genet.">
        <title>The genomes of the fungal plant pathogens Cladosporium fulvum and Dothistroma septosporum reveal adaptation to different hosts and lifestyles but also signatures of common ancestry.</title>
        <authorList>
            <person name="de Wit P.J.G.M."/>
            <person name="van der Burgt A."/>
            <person name="Oekmen B."/>
            <person name="Stergiopoulos I."/>
            <person name="Abd-Elsalam K.A."/>
            <person name="Aerts A.L."/>
            <person name="Bahkali A.H."/>
            <person name="Beenen H.G."/>
            <person name="Chettri P."/>
            <person name="Cox M.P."/>
            <person name="Datema E."/>
            <person name="de Vries R.P."/>
            <person name="Dhillon B."/>
            <person name="Ganley A.R."/>
            <person name="Griffiths S.A."/>
            <person name="Guo Y."/>
            <person name="Hamelin R.C."/>
            <person name="Henrissat B."/>
            <person name="Kabir M.S."/>
            <person name="Jashni M.K."/>
            <person name="Kema G."/>
            <person name="Klaubauf S."/>
            <person name="Lapidus A."/>
            <person name="Levasseur A."/>
            <person name="Lindquist E."/>
            <person name="Mehrabi R."/>
            <person name="Ohm R.A."/>
            <person name="Owen T.J."/>
            <person name="Salamov A."/>
            <person name="Schwelm A."/>
            <person name="Schijlen E."/>
            <person name="Sun H."/>
            <person name="van den Burg H.A."/>
            <person name="van Ham R.C.H.J."/>
            <person name="Zhang S."/>
            <person name="Goodwin S.B."/>
            <person name="Grigoriev I.V."/>
            <person name="Collemare J."/>
            <person name="Bradshaw R.E."/>
        </authorList>
    </citation>
    <scope>NUCLEOTIDE SEQUENCE [LARGE SCALE GENOMIC DNA]</scope>
    <source>
        <strain evidence="2">NZE10 / CBS 128990</strain>
    </source>
</reference>
<proteinExistence type="predicted"/>
<name>N1Q4T2_DOTSN</name>